<sequence>MAGLFVGTMPPRGCLVDFLRIKSLEKLKTSPKVDLSGVPFKKVEKDMYEPLCNAINDSGICDGFKLVEVSSSVERDDIRLRPDLAFVSSSAEDPMDYTIMEFFVDAKLSDLADPFYDKDKCLDDTTENMTEESAETRGQIIAYTTALLSRQHRRFTFSIVICGQYARFLRWDRAGCIVSDIFDYLEEPDILLDFFWYYARLTREERGFDPTVVPASAAEAILFSDALSRYIEESKPRDVSYLQPKPDSTYSISKMPIPMAKGNRELIVGKPSWDADSPDGTTRAYAAYDMVGHSNSRYIKWGPQTKAQHLEHARIFPLGEFSLEQRRQFEQYARTAKVAVHRYRLNASQIYVEDILLLAAAGGGVSLLMRSSGGFFKQLGGTTDPNL</sequence>
<accession>A0ABP1DX97</accession>
<evidence type="ECO:0000313" key="2">
    <source>
        <dbReference type="EMBL" id="CAL1712411.1"/>
    </source>
</evidence>
<proteinExistence type="predicted"/>
<feature type="domain" description="Fungal-type protein kinase" evidence="1">
    <location>
        <begin position="128"/>
        <end position="216"/>
    </location>
</feature>
<dbReference type="Pfam" id="PF17667">
    <property type="entry name" value="Pkinase_fungal"/>
    <property type="match status" value="1"/>
</dbReference>
<protein>
    <recommendedName>
        <fullName evidence="1">Fungal-type protein kinase domain-containing protein</fullName>
    </recommendedName>
</protein>
<dbReference type="EMBL" id="OZ037950">
    <property type="protein sequence ID" value="CAL1712411.1"/>
    <property type="molecule type" value="Genomic_DNA"/>
</dbReference>
<dbReference type="Proteomes" id="UP001497453">
    <property type="component" value="Chromosome 7"/>
</dbReference>
<name>A0ABP1DX97_9APHY</name>
<evidence type="ECO:0000259" key="1">
    <source>
        <dbReference type="Pfam" id="PF17667"/>
    </source>
</evidence>
<evidence type="ECO:0000313" key="3">
    <source>
        <dbReference type="Proteomes" id="UP001497453"/>
    </source>
</evidence>
<gene>
    <name evidence="2" type="ORF">GFSPODELE1_LOCUS8811</name>
</gene>
<dbReference type="InterPro" id="IPR040976">
    <property type="entry name" value="Pkinase_fungal"/>
</dbReference>
<keyword evidence="3" id="KW-1185">Reference proteome</keyword>
<reference evidence="3" key="1">
    <citation type="submission" date="2024-04" db="EMBL/GenBank/DDBJ databases">
        <authorList>
            <person name="Shaw F."/>
            <person name="Minotto A."/>
        </authorList>
    </citation>
    <scope>NUCLEOTIDE SEQUENCE [LARGE SCALE GENOMIC DNA]</scope>
</reference>
<organism evidence="2 3">
    <name type="scientific">Somion occarium</name>
    <dbReference type="NCBI Taxonomy" id="3059160"/>
    <lineage>
        <taxon>Eukaryota</taxon>
        <taxon>Fungi</taxon>
        <taxon>Dikarya</taxon>
        <taxon>Basidiomycota</taxon>
        <taxon>Agaricomycotina</taxon>
        <taxon>Agaricomycetes</taxon>
        <taxon>Polyporales</taxon>
        <taxon>Cerrenaceae</taxon>
        <taxon>Somion</taxon>
    </lineage>
</organism>